<feature type="transmembrane region" description="Helical" evidence="1">
    <location>
        <begin position="83"/>
        <end position="100"/>
    </location>
</feature>
<feature type="transmembrane region" description="Helical" evidence="1">
    <location>
        <begin position="189"/>
        <end position="207"/>
    </location>
</feature>
<dbReference type="Proteomes" id="UP000199161">
    <property type="component" value="Unassembled WGS sequence"/>
</dbReference>
<keyword evidence="3" id="KW-1185">Reference proteome</keyword>
<sequence length="321" mass="34491">MSTDSASAGPGSASGVGSVSLDSVRAIAKKDFQDSIRSWLFLFLSAFFLSILVLPTVLLWYLGGDVPTAEATTQGLVGTVHNVTRLVIPVIALVLGWKAIAGERESGSLKVMLSLPHSRTDVLVGKFLGRSAVLSLSLFVGFFFAAFVVALAFGGFDLTDYVGLFAVSVLYGLAYTSIAIALSSLARSTTVAGALAFGVFVLFYVVWETMLVAVDTLVQLDYLPGVEYTVTGPGGESIALERPHDVAFLFHSFDPGVAYRNVLSFVTSIAEQNPQVVRSMENAFGGSVPFYLQDWFSVVVLLFWIVVPLAVAIYRFQRVDL</sequence>
<dbReference type="AlphaFoldDB" id="A0A1I1I0R2"/>
<name>A0A1I1I0R2_NATHA</name>
<feature type="transmembrane region" description="Helical" evidence="1">
    <location>
        <begin position="295"/>
        <end position="316"/>
    </location>
</feature>
<dbReference type="EMBL" id="FOKW01000006">
    <property type="protein sequence ID" value="SFC29392.1"/>
    <property type="molecule type" value="Genomic_DNA"/>
</dbReference>
<feature type="transmembrane region" description="Helical" evidence="1">
    <location>
        <begin position="133"/>
        <end position="156"/>
    </location>
</feature>
<reference evidence="3" key="1">
    <citation type="submission" date="2016-10" db="EMBL/GenBank/DDBJ databases">
        <authorList>
            <person name="Varghese N."/>
            <person name="Submissions S."/>
        </authorList>
    </citation>
    <scope>NUCLEOTIDE SEQUENCE [LARGE SCALE GENOMIC DNA]</scope>
    <source>
        <strain evidence="3">DSM 13078</strain>
    </source>
</reference>
<feature type="transmembrane region" description="Helical" evidence="1">
    <location>
        <begin position="39"/>
        <end position="63"/>
    </location>
</feature>
<dbReference type="GO" id="GO:0140359">
    <property type="term" value="F:ABC-type transporter activity"/>
    <property type="evidence" value="ECO:0007669"/>
    <property type="project" value="InterPro"/>
</dbReference>
<dbReference type="PANTHER" id="PTHR43471">
    <property type="entry name" value="ABC TRANSPORTER PERMEASE"/>
    <property type="match status" value="1"/>
</dbReference>
<gene>
    <name evidence="2" type="ORF">SAMN05444422_106252</name>
</gene>
<keyword evidence="1" id="KW-0472">Membrane</keyword>
<dbReference type="Pfam" id="PF12679">
    <property type="entry name" value="ABC2_membrane_2"/>
    <property type="match status" value="1"/>
</dbReference>
<dbReference type="OrthoDB" id="86287at2157"/>
<dbReference type="GO" id="GO:0005886">
    <property type="term" value="C:plasma membrane"/>
    <property type="evidence" value="ECO:0007669"/>
    <property type="project" value="UniProtKB-SubCell"/>
</dbReference>
<proteinExistence type="predicted"/>
<evidence type="ECO:0000313" key="3">
    <source>
        <dbReference type="Proteomes" id="UP000199161"/>
    </source>
</evidence>
<organism evidence="2 3">
    <name type="scientific">Natronobacterium haloterrestre</name>
    <name type="common">Halobiforma haloterrestris</name>
    <dbReference type="NCBI Taxonomy" id="148448"/>
    <lineage>
        <taxon>Archaea</taxon>
        <taxon>Methanobacteriati</taxon>
        <taxon>Methanobacteriota</taxon>
        <taxon>Stenosarchaea group</taxon>
        <taxon>Halobacteria</taxon>
        <taxon>Halobacteriales</taxon>
        <taxon>Natrialbaceae</taxon>
        <taxon>Natronobacterium</taxon>
    </lineage>
</organism>
<accession>A0A1I1I0R2</accession>
<feature type="transmembrane region" description="Helical" evidence="1">
    <location>
        <begin position="162"/>
        <end position="182"/>
    </location>
</feature>
<keyword evidence="1" id="KW-0812">Transmembrane</keyword>
<dbReference type="RefSeq" id="WP_089788577.1">
    <property type="nucleotide sequence ID" value="NZ_FOKW01000006.1"/>
</dbReference>
<evidence type="ECO:0000256" key="1">
    <source>
        <dbReference type="SAM" id="Phobius"/>
    </source>
</evidence>
<evidence type="ECO:0000313" key="2">
    <source>
        <dbReference type="EMBL" id="SFC29392.1"/>
    </source>
</evidence>
<protein>
    <submittedName>
        <fullName evidence="2">ABC-2 type transport system permease protein</fullName>
    </submittedName>
</protein>
<keyword evidence="1" id="KW-1133">Transmembrane helix</keyword>